<accession>A0AAW2IBC9</accession>
<name>A0AAW2IBC9_9NEOP</name>
<organism evidence="2">
    <name type="scientific">Menopon gallinae</name>
    <name type="common">poultry shaft louse</name>
    <dbReference type="NCBI Taxonomy" id="328185"/>
    <lineage>
        <taxon>Eukaryota</taxon>
        <taxon>Metazoa</taxon>
        <taxon>Ecdysozoa</taxon>
        <taxon>Arthropoda</taxon>
        <taxon>Hexapoda</taxon>
        <taxon>Insecta</taxon>
        <taxon>Pterygota</taxon>
        <taxon>Neoptera</taxon>
        <taxon>Paraneoptera</taxon>
        <taxon>Psocodea</taxon>
        <taxon>Troctomorpha</taxon>
        <taxon>Phthiraptera</taxon>
        <taxon>Amblycera</taxon>
        <taxon>Menoponidae</taxon>
        <taxon>Menopon</taxon>
    </lineage>
</organism>
<protein>
    <submittedName>
        <fullName evidence="2">Uncharacterized protein</fullName>
    </submittedName>
</protein>
<feature type="compositionally biased region" description="Basic residues" evidence="1">
    <location>
        <begin position="1"/>
        <end position="13"/>
    </location>
</feature>
<evidence type="ECO:0000313" key="2">
    <source>
        <dbReference type="EMBL" id="KAL0279605.1"/>
    </source>
</evidence>
<gene>
    <name evidence="2" type="ORF">PYX00_001123</name>
</gene>
<dbReference type="EMBL" id="JARGDH010000001">
    <property type="protein sequence ID" value="KAL0279605.1"/>
    <property type="molecule type" value="Genomic_DNA"/>
</dbReference>
<reference evidence="2" key="1">
    <citation type="journal article" date="2024" name="Gigascience">
        <title>Chromosome-level genome of the poultry shaft louse Menopon gallinae provides insight into the host-switching and adaptive evolution of parasitic lice.</title>
        <authorList>
            <person name="Xu Y."/>
            <person name="Ma L."/>
            <person name="Liu S."/>
            <person name="Liang Y."/>
            <person name="Liu Q."/>
            <person name="He Z."/>
            <person name="Tian L."/>
            <person name="Duan Y."/>
            <person name="Cai W."/>
            <person name="Li H."/>
            <person name="Song F."/>
        </authorList>
    </citation>
    <scope>NUCLEOTIDE SEQUENCE</scope>
    <source>
        <strain evidence="2">Cailab_2023a</strain>
    </source>
</reference>
<comment type="caution">
    <text evidence="2">The sequence shown here is derived from an EMBL/GenBank/DDBJ whole genome shotgun (WGS) entry which is preliminary data.</text>
</comment>
<feature type="region of interest" description="Disordered" evidence="1">
    <location>
        <begin position="1"/>
        <end position="39"/>
    </location>
</feature>
<dbReference type="AlphaFoldDB" id="A0AAW2IBC9"/>
<proteinExistence type="predicted"/>
<evidence type="ECO:0000256" key="1">
    <source>
        <dbReference type="SAM" id="MobiDB-lite"/>
    </source>
</evidence>
<sequence>MQSRRRRKAKESRHRSPERVPFPTEAASSSRTEHVPNRKTHLLRTSYLKKKKSLKGDGLGREDDAASVWESFNRNKILRKLDISAMLVVGPSGEIENHDKRRGEGLSTQLLPVRHRKSAQESFADGAEAAPEVRFGQGKDWSTRWFPKNGFYLAAEETAGHDLREGLRHDAVARAAEILNRSRYDRKGPCPVRTKTVVHRYGRDLDKSLVPGWKNRIVQLR</sequence>